<accession>A0A135WIT6</accession>
<reference evidence="2" key="1">
    <citation type="submission" date="2015-12" db="EMBL/GenBank/DDBJ databases">
        <title>Genome sequence of a biocontrol rhizobacterium Chryseobacterium kwangjuense strain KJ1R5 isolated from pepper (Capsicum annuum L.).</title>
        <authorList>
            <person name="Jeong J.-J."/>
            <person name="Park H."/>
            <person name="Mannaa M."/>
            <person name="Sang M.K."/>
            <person name="Choi I.-G."/>
            <person name="Kim K.D."/>
        </authorList>
    </citation>
    <scope>NUCLEOTIDE SEQUENCE [LARGE SCALE GENOMIC DNA]</scope>
    <source>
        <strain evidence="2">KJ1R5</strain>
    </source>
</reference>
<dbReference type="EMBL" id="LPUR01000001">
    <property type="protein sequence ID" value="KXH84780.1"/>
    <property type="molecule type" value="Genomic_DNA"/>
</dbReference>
<name>A0A135WIT6_9FLAO</name>
<reference evidence="1 2" key="2">
    <citation type="journal article" date="2016" name="Genome Announc.">
        <title>Draft Genome Sequence of a Biocontrol Rhizobacterium, Chryseobacterium kwangjuense Strain KJ1R5, Isolated from Pepper (Capsicum annuum).</title>
        <authorList>
            <person name="Jeong J.J."/>
            <person name="Park H."/>
            <person name="Park B.H."/>
            <person name="Mannaa M."/>
            <person name="Sang M.K."/>
            <person name="Choi I.G."/>
            <person name="Kim K.D."/>
        </authorList>
    </citation>
    <scope>NUCLEOTIDE SEQUENCE [LARGE SCALE GENOMIC DNA]</scope>
    <source>
        <strain evidence="1 2">KJ1R5</strain>
    </source>
</reference>
<protein>
    <submittedName>
        <fullName evidence="1">Uncharacterized protein</fullName>
    </submittedName>
</protein>
<evidence type="ECO:0000313" key="2">
    <source>
        <dbReference type="Proteomes" id="UP000070513"/>
    </source>
</evidence>
<dbReference type="RefSeq" id="WP_062647921.1">
    <property type="nucleotide sequence ID" value="NZ_LPUR01000001.1"/>
</dbReference>
<proteinExistence type="predicted"/>
<evidence type="ECO:0000313" key="1">
    <source>
        <dbReference type="EMBL" id="KXH84780.1"/>
    </source>
</evidence>
<comment type="caution">
    <text evidence="1">The sequence shown here is derived from an EMBL/GenBank/DDBJ whole genome shotgun (WGS) entry which is preliminary data.</text>
</comment>
<dbReference type="AlphaFoldDB" id="A0A135WIT6"/>
<organism evidence="1 2">
    <name type="scientific">Chryseobacterium kwangjuense</name>
    <dbReference type="NCBI Taxonomy" id="267125"/>
    <lineage>
        <taxon>Bacteria</taxon>
        <taxon>Pseudomonadati</taxon>
        <taxon>Bacteroidota</taxon>
        <taxon>Flavobacteriia</taxon>
        <taxon>Flavobacteriales</taxon>
        <taxon>Weeksellaceae</taxon>
        <taxon>Chryseobacterium group</taxon>
        <taxon>Chryseobacterium</taxon>
    </lineage>
</organism>
<dbReference type="OrthoDB" id="773244at2"/>
<gene>
    <name evidence="1" type="ORF">AU378_03205</name>
</gene>
<sequence>MGNDPQEKLIRATTVIESLINKCEKSLQKIAGKTSQHTLLTNRIEALKIALDLIEKEMKK</sequence>
<dbReference type="Proteomes" id="UP000070513">
    <property type="component" value="Unassembled WGS sequence"/>
</dbReference>